<protein>
    <recommendedName>
        <fullName evidence="3">Fe2OG dioxygenase domain-containing protein</fullName>
    </recommendedName>
</protein>
<keyword evidence="2" id="KW-0479">Metal-binding</keyword>
<feature type="domain" description="Fe2OG dioxygenase" evidence="3">
    <location>
        <begin position="185"/>
        <end position="293"/>
    </location>
</feature>
<evidence type="ECO:0000256" key="2">
    <source>
        <dbReference type="RuleBase" id="RU003682"/>
    </source>
</evidence>
<name>A0ABR3W729_9PEZI</name>
<dbReference type="InterPro" id="IPR005123">
    <property type="entry name" value="Oxoglu/Fe-dep_dioxygenase_dom"/>
</dbReference>
<dbReference type="PROSITE" id="PS51471">
    <property type="entry name" value="FE2OG_OXY"/>
    <property type="match status" value="1"/>
</dbReference>
<keyword evidence="2" id="KW-0408">Iron</keyword>
<keyword evidence="5" id="KW-1185">Reference proteome</keyword>
<evidence type="ECO:0000313" key="5">
    <source>
        <dbReference type="Proteomes" id="UP001586593"/>
    </source>
</evidence>
<sequence>MTPQTSHGLYPPFPDGVDTAPLVSISLAKLEDDDVRESQNLFKASRELGFFYLNMLGSTLGEQIVQEAEQLNEVQERFSALPNEEKDRFAREKLDPFFGYRHLGGVVNRDGSVTRDETYNLRKDDLVGNGAPLPCPTLIRENWSLLQSYTRHCRAAIDLMLAHLERNLQLAPRTLANLHRMHARSGDHVRFNRKAPDAFSEAKAKQGEHTDFGSLTILFNWLGGLQIRLPDDPTGSSRWVYVRPVPGAAIVNLGDALVKFTAGLLRSNVHRVVPAPPPQDRLERYSLVYFSRPEDAVLLKRLRGGLIDAQPRDREEEQEMTSEEWILRRSVGDLKGVFTHDGGLERRPPVAADV</sequence>
<dbReference type="InterPro" id="IPR044861">
    <property type="entry name" value="IPNS-like_FE2OG_OXY"/>
</dbReference>
<dbReference type="SUPFAM" id="SSF51197">
    <property type="entry name" value="Clavaminate synthase-like"/>
    <property type="match status" value="1"/>
</dbReference>
<comment type="caution">
    <text evidence="4">The sequence shown here is derived from an EMBL/GenBank/DDBJ whole genome shotgun (WGS) entry which is preliminary data.</text>
</comment>
<gene>
    <name evidence="4" type="ORF">VTK73DRAFT_8683</name>
</gene>
<dbReference type="Gene3D" id="2.60.120.330">
    <property type="entry name" value="B-lactam Antibiotic, Isopenicillin N Synthase, Chain"/>
    <property type="match status" value="1"/>
</dbReference>
<evidence type="ECO:0000313" key="4">
    <source>
        <dbReference type="EMBL" id="KAL1854846.1"/>
    </source>
</evidence>
<reference evidence="4 5" key="1">
    <citation type="journal article" date="2024" name="Commun. Biol.">
        <title>Comparative genomic analysis of thermophilic fungi reveals convergent evolutionary adaptations and gene losses.</title>
        <authorList>
            <person name="Steindorff A.S."/>
            <person name="Aguilar-Pontes M.V."/>
            <person name="Robinson A.J."/>
            <person name="Andreopoulos B."/>
            <person name="LaButti K."/>
            <person name="Kuo A."/>
            <person name="Mondo S."/>
            <person name="Riley R."/>
            <person name="Otillar R."/>
            <person name="Haridas S."/>
            <person name="Lipzen A."/>
            <person name="Grimwood J."/>
            <person name="Schmutz J."/>
            <person name="Clum A."/>
            <person name="Reid I.D."/>
            <person name="Moisan M.C."/>
            <person name="Butler G."/>
            <person name="Nguyen T.T.M."/>
            <person name="Dewar K."/>
            <person name="Conant G."/>
            <person name="Drula E."/>
            <person name="Henrissat B."/>
            <person name="Hansel C."/>
            <person name="Singer S."/>
            <person name="Hutchinson M.I."/>
            <person name="de Vries R.P."/>
            <person name="Natvig D.O."/>
            <person name="Powell A.J."/>
            <person name="Tsang A."/>
            <person name="Grigoriev I.V."/>
        </authorList>
    </citation>
    <scope>NUCLEOTIDE SEQUENCE [LARGE SCALE GENOMIC DNA]</scope>
    <source>
        <strain evidence="4 5">ATCC 24622</strain>
    </source>
</reference>
<dbReference type="InterPro" id="IPR027443">
    <property type="entry name" value="IPNS-like_sf"/>
</dbReference>
<organism evidence="4 5">
    <name type="scientific">Phialemonium thermophilum</name>
    <dbReference type="NCBI Taxonomy" id="223376"/>
    <lineage>
        <taxon>Eukaryota</taxon>
        <taxon>Fungi</taxon>
        <taxon>Dikarya</taxon>
        <taxon>Ascomycota</taxon>
        <taxon>Pezizomycotina</taxon>
        <taxon>Sordariomycetes</taxon>
        <taxon>Sordariomycetidae</taxon>
        <taxon>Cephalothecales</taxon>
        <taxon>Cephalothecaceae</taxon>
        <taxon>Phialemonium</taxon>
    </lineage>
</organism>
<evidence type="ECO:0000256" key="1">
    <source>
        <dbReference type="ARBA" id="ARBA00008056"/>
    </source>
</evidence>
<keyword evidence="2" id="KW-0560">Oxidoreductase</keyword>
<comment type="similarity">
    <text evidence="1 2">Belongs to the iron/ascorbate-dependent oxidoreductase family.</text>
</comment>
<dbReference type="InterPro" id="IPR050231">
    <property type="entry name" value="Iron_ascorbate_oxido_reductase"/>
</dbReference>
<accession>A0ABR3W729</accession>
<evidence type="ECO:0000259" key="3">
    <source>
        <dbReference type="PROSITE" id="PS51471"/>
    </source>
</evidence>
<proteinExistence type="inferred from homology"/>
<dbReference type="InterPro" id="IPR026992">
    <property type="entry name" value="DIOX_N"/>
</dbReference>
<dbReference type="Pfam" id="PF03171">
    <property type="entry name" value="2OG-FeII_Oxy"/>
    <property type="match status" value="1"/>
</dbReference>
<dbReference type="EMBL" id="JAZHXJ010000650">
    <property type="protein sequence ID" value="KAL1854846.1"/>
    <property type="molecule type" value="Genomic_DNA"/>
</dbReference>
<dbReference type="Pfam" id="PF14226">
    <property type="entry name" value="DIOX_N"/>
    <property type="match status" value="1"/>
</dbReference>
<dbReference type="Proteomes" id="UP001586593">
    <property type="component" value="Unassembled WGS sequence"/>
</dbReference>
<dbReference type="PANTHER" id="PTHR47990">
    <property type="entry name" value="2-OXOGLUTARATE (2OG) AND FE(II)-DEPENDENT OXYGENASE SUPERFAMILY PROTEIN-RELATED"/>
    <property type="match status" value="1"/>
</dbReference>